<protein>
    <submittedName>
        <fullName evidence="2">Putative ovule protein</fullName>
    </submittedName>
</protein>
<evidence type="ECO:0000313" key="2">
    <source>
        <dbReference type="EMBL" id="JAP15525.1"/>
    </source>
</evidence>
<name>A0A0V0H594_SOLCH</name>
<keyword evidence="1" id="KW-1133">Transmembrane helix</keyword>
<keyword evidence="1" id="KW-0812">Transmembrane</keyword>
<evidence type="ECO:0000256" key="1">
    <source>
        <dbReference type="SAM" id="Phobius"/>
    </source>
</evidence>
<keyword evidence="1" id="KW-0472">Membrane</keyword>
<accession>A0A0V0H594</accession>
<feature type="transmembrane region" description="Helical" evidence="1">
    <location>
        <begin position="50"/>
        <end position="70"/>
    </location>
</feature>
<organism evidence="2">
    <name type="scientific">Solanum chacoense</name>
    <name type="common">Chaco potato</name>
    <dbReference type="NCBI Taxonomy" id="4108"/>
    <lineage>
        <taxon>Eukaryota</taxon>
        <taxon>Viridiplantae</taxon>
        <taxon>Streptophyta</taxon>
        <taxon>Embryophyta</taxon>
        <taxon>Tracheophyta</taxon>
        <taxon>Spermatophyta</taxon>
        <taxon>Magnoliopsida</taxon>
        <taxon>eudicotyledons</taxon>
        <taxon>Gunneridae</taxon>
        <taxon>Pentapetalae</taxon>
        <taxon>asterids</taxon>
        <taxon>lamiids</taxon>
        <taxon>Solanales</taxon>
        <taxon>Solanaceae</taxon>
        <taxon>Solanoideae</taxon>
        <taxon>Solaneae</taxon>
        <taxon>Solanum</taxon>
    </lineage>
</organism>
<proteinExistence type="predicted"/>
<reference evidence="2" key="1">
    <citation type="submission" date="2015-12" db="EMBL/GenBank/DDBJ databases">
        <title>Gene expression during late stages of embryo sac development: a critical building block for successful pollen-pistil interactions.</title>
        <authorList>
            <person name="Liu Y."/>
            <person name="Joly V."/>
            <person name="Sabar M."/>
            <person name="Matton D.P."/>
        </authorList>
    </citation>
    <scope>NUCLEOTIDE SEQUENCE</scope>
</reference>
<sequence>MAKSSVQSQIYILQLHVIINDKDQFQIITSRQECQIQQDPLYVVLHYTSMGISIIVLCFMSINYLGTVIFQSVL</sequence>
<dbReference type="EMBL" id="GEDG01025043">
    <property type="protein sequence ID" value="JAP15525.1"/>
    <property type="molecule type" value="Transcribed_RNA"/>
</dbReference>
<dbReference type="AlphaFoldDB" id="A0A0V0H594"/>